<name>X1D5F9_9ZZZZ</name>
<dbReference type="GO" id="GO:0030151">
    <property type="term" value="F:molybdenum ion binding"/>
    <property type="evidence" value="ECO:0007669"/>
    <property type="project" value="TreeGrafter"/>
</dbReference>
<dbReference type="GO" id="GO:0043546">
    <property type="term" value="F:molybdopterin cofactor binding"/>
    <property type="evidence" value="ECO:0007669"/>
    <property type="project" value="InterPro"/>
</dbReference>
<evidence type="ECO:0000256" key="1">
    <source>
        <dbReference type="ARBA" id="ARBA00001942"/>
    </source>
</evidence>
<dbReference type="SUPFAM" id="SSF50692">
    <property type="entry name" value="ADC-like"/>
    <property type="match status" value="1"/>
</dbReference>
<dbReference type="PANTHER" id="PTHR43742">
    <property type="entry name" value="TRIMETHYLAMINE-N-OXIDE REDUCTASE"/>
    <property type="match status" value="1"/>
</dbReference>
<comment type="similarity">
    <text evidence="2">Belongs to the prokaryotic molybdopterin-containing oxidoreductase family.</text>
</comment>
<dbReference type="InterPro" id="IPR006656">
    <property type="entry name" value="Mopterin_OxRdtase"/>
</dbReference>
<dbReference type="InterPro" id="IPR006655">
    <property type="entry name" value="Mopterin_OxRdtase_prok_CS"/>
</dbReference>
<evidence type="ECO:0000256" key="5">
    <source>
        <dbReference type="ARBA" id="ARBA00023002"/>
    </source>
</evidence>
<dbReference type="PROSITE" id="PS00932">
    <property type="entry name" value="MOLYBDOPTERIN_PROK_3"/>
    <property type="match status" value="1"/>
</dbReference>
<sequence>VVHELFLTPTARFADMVLPVTHYLEQEDIGQPWLGGPYCIYMNKVIDPLPQTRSDLAIFTDLAHRLGVQGYNDKSDQQWLKTFLDATPDFPDQKKFKQIGVHRIKLTEPRVAFKKQVEDPGRHPFTTPSGKIEIYSHKIAQMNHSQIPAVPRYIEPWEGPADRLSAQYPLQLVSPHAKTRVNSQFDNIPRLKQKADDRIWLNTADAAARGITDRDRVMVFNERGRLRTIAKVTDRIMPGVASLDAGSWFHLDEDGVDDGGCVNVLTKDAMSPGGAFPCNTCLVQSNS</sequence>
<dbReference type="Pfam" id="PF01568">
    <property type="entry name" value="Molydop_binding"/>
    <property type="match status" value="1"/>
</dbReference>
<dbReference type="InterPro" id="IPR050612">
    <property type="entry name" value="Prok_Mopterin_Oxidored"/>
</dbReference>
<gene>
    <name evidence="8" type="ORF">S01H4_42022</name>
</gene>
<dbReference type="Gene3D" id="3.40.50.740">
    <property type="match status" value="1"/>
</dbReference>
<dbReference type="Gene3D" id="3.40.228.10">
    <property type="entry name" value="Dimethylsulfoxide Reductase, domain 2"/>
    <property type="match status" value="1"/>
</dbReference>
<comment type="cofactor">
    <cofactor evidence="1">
        <name>Mo-bis(molybdopterin guanine dinucleotide)</name>
        <dbReference type="ChEBI" id="CHEBI:60539"/>
    </cofactor>
</comment>
<reference evidence="8" key="1">
    <citation type="journal article" date="2014" name="Front. Microbiol.">
        <title>High frequency of phylogenetically diverse reductive dehalogenase-homologous genes in deep subseafloor sedimentary metagenomes.</title>
        <authorList>
            <person name="Kawai M."/>
            <person name="Futagami T."/>
            <person name="Toyoda A."/>
            <person name="Takaki Y."/>
            <person name="Nishi S."/>
            <person name="Hori S."/>
            <person name="Arai W."/>
            <person name="Tsubouchi T."/>
            <person name="Morono Y."/>
            <person name="Uchiyama I."/>
            <person name="Ito T."/>
            <person name="Fujiyama A."/>
            <person name="Inagaki F."/>
            <person name="Takami H."/>
        </authorList>
    </citation>
    <scope>NUCLEOTIDE SEQUENCE</scope>
    <source>
        <strain evidence="8">Expedition CK06-06</strain>
    </source>
</reference>
<dbReference type="SUPFAM" id="SSF53706">
    <property type="entry name" value="Formate dehydrogenase/DMSO reductase, domains 1-3"/>
    <property type="match status" value="1"/>
</dbReference>
<evidence type="ECO:0000259" key="7">
    <source>
        <dbReference type="Pfam" id="PF01568"/>
    </source>
</evidence>
<dbReference type="Gene3D" id="3.30.2070.10">
    <property type="entry name" value="Formate dehydrogenase/DMSO reductase"/>
    <property type="match status" value="1"/>
</dbReference>
<dbReference type="InterPro" id="IPR009010">
    <property type="entry name" value="Asp_de-COase-like_dom_sf"/>
</dbReference>
<dbReference type="GO" id="GO:0009061">
    <property type="term" value="P:anaerobic respiration"/>
    <property type="evidence" value="ECO:0007669"/>
    <property type="project" value="TreeGrafter"/>
</dbReference>
<dbReference type="GO" id="GO:0009055">
    <property type="term" value="F:electron transfer activity"/>
    <property type="evidence" value="ECO:0007669"/>
    <property type="project" value="TreeGrafter"/>
</dbReference>
<dbReference type="AlphaFoldDB" id="X1D5F9"/>
<evidence type="ECO:0000313" key="8">
    <source>
        <dbReference type="EMBL" id="GAH03495.1"/>
    </source>
</evidence>
<feature type="non-terminal residue" evidence="8">
    <location>
        <position position="287"/>
    </location>
</feature>
<accession>X1D5F9</accession>
<evidence type="ECO:0000256" key="2">
    <source>
        <dbReference type="ARBA" id="ARBA00010312"/>
    </source>
</evidence>
<keyword evidence="5" id="KW-0560">Oxidoreductase</keyword>
<evidence type="ECO:0000259" key="6">
    <source>
        <dbReference type="Pfam" id="PF00384"/>
    </source>
</evidence>
<protein>
    <recommendedName>
        <fullName evidence="9">Molybdopterin dinucleotide-binding domain-containing protein</fullName>
    </recommendedName>
</protein>
<dbReference type="GO" id="GO:0016491">
    <property type="term" value="F:oxidoreductase activity"/>
    <property type="evidence" value="ECO:0007669"/>
    <property type="project" value="UniProtKB-KW"/>
</dbReference>
<keyword evidence="4" id="KW-0479">Metal-binding</keyword>
<dbReference type="Pfam" id="PF00384">
    <property type="entry name" value="Molybdopterin"/>
    <property type="match status" value="1"/>
</dbReference>
<proteinExistence type="inferred from homology"/>
<evidence type="ECO:0000256" key="3">
    <source>
        <dbReference type="ARBA" id="ARBA00022505"/>
    </source>
</evidence>
<dbReference type="EMBL" id="BART01023033">
    <property type="protein sequence ID" value="GAH03495.1"/>
    <property type="molecule type" value="Genomic_DNA"/>
</dbReference>
<dbReference type="PANTHER" id="PTHR43742:SF10">
    <property type="entry name" value="TRIMETHYLAMINE-N-OXIDE REDUCTASE 2"/>
    <property type="match status" value="1"/>
</dbReference>
<dbReference type="Gene3D" id="2.40.40.20">
    <property type="match status" value="1"/>
</dbReference>
<feature type="domain" description="Molybdopterin dinucleotide-binding" evidence="7">
    <location>
        <begin position="170"/>
        <end position="276"/>
    </location>
</feature>
<feature type="domain" description="Molybdopterin oxidoreductase" evidence="6">
    <location>
        <begin position="1"/>
        <end position="64"/>
    </location>
</feature>
<evidence type="ECO:0000256" key="4">
    <source>
        <dbReference type="ARBA" id="ARBA00022723"/>
    </source>
</evidence>
<feature type="non-terminal residue" evidence="8">
    <location>
        <position position="1"/>
    </location>
</feature>
<dbReference type="InterPro" id="IPR006657">
    <property type="entry name" value="MoPterin_dinucl-bd_dom"/>
</dbReference>
<keyword evidence="3" id="KW-0500">Molybdenum</keyword>
<dbReference type="GO" id="GO:0030288">
    <property type="term" value="C:outer membrane-bounded periplasmic space"/>
    <property type="evidence" value="ECO:0007669"/>
    <property type="project" value="TreeGrafter"/>
</dbReference>
<evidence type="ECO:0008006" key="9">
    <source>
        <dbReference type="Google" id="ProtNLM"/>
    </source>
</evidence>
<organism evidence="8">
    <name type="scientific">marine sediment metagenome</name>
    <dbReference type="NCBI Taxonomy" id="412755"/>
    <lineage>
        <taxon>unclassified sequences</taxon>
        <taxon>metagenomes</taxon>
        <taxon>ecological metagenomes</taxon>
    </lineage>
</organism>
<comment type="caution">
    <text evidence="8">The sequence shown here is derived from an EMBL/GenBank/DDBJ whole genome shotgun (WGS) entry which is preliminary data.</text>
</comment>